<evidence type="ECO:0000256" key="1">
    <source>
        <dbReference type="ARBA" id="ARBA00004141"/>
    </source>
</evidence>
<comment type="subcellular location">
    <subcellularLocation>
        <location evidence="1">Membrane</location>
        <topology evidence="1">Multi-pass membrane protein</topology>
    </subcellularLocation>
</comment>
<comment type="caution">
    <text evidence="10">The sequence shown here is derived from an EMBL/GenBank/DDBJ whole genome shotgun (WGS) entry which is preliminary data.</text>
</comment>
<feature type="transmembrane region" description="Helical" evidence="9">
    <location>
        <begin position="283"/>
        <end position="307"/>
    </location>
</feature>
<evidence type="ECO:0000256" key="5">
    <source>
        <dbReference type="ARBA" id="ARBA00022679"/>
    </source>
</evidence>
<name>A0A511XEM9_9PROT</name>
<comment type="pathway">
    <text evidence="3">Sphingolipid metabolism.</text>
</comment>
<feature type="transmembrane region" description="Helical" evidence="9">
    <location>
        <begin position="6"/>
        <end position="34"/>
    </location>
</feature>
<keyword evidence="5 10" id="KW-0808">Transferase</keyword>
<reference evidence="10 11" key="1">
    <citation type="submission" date="2019-07" db="EMBL/GenBank/DDBJ databases">
        <title>Whole genome shotgun sequence of Acetobacter nitrogenifigens NBRC 105050.</title>
        <authorList>
            <person name="Hosoyama A."/>
            <person name="Uohara A."/>
            <person name="Ohji S."/>
            <person name="Ichikawa N."/>
        </authorList>
    </citation>
    <scope>NUCLEOTIDE SEQUENCE [LARGE SCALE GENOMIC DNA]</scope>
    <source>
        <strain evidence="10 11">NBRC 105050</strain>
    </source>
</reference>
<dbReference type="EMBL" id="BJYF01000033">
    <property type="protein sequence ID" value="GEN61341.1"/>
    <property type="molecule type" value="Genomic_DNA"/>
</dbReference>
<sequence length="400" mass="43041">MIGPSSVFQVAAIGSAALGLAGCVQAALGTALVARFCARERRRQQPSSFPTVTILKPLHGDEPLLDEALESFCTQDYPAMQIVFGVQRANDPAIELVRRLQARHPGVDMSLVVNGALHGENRKVSNLINMLPHAKHEILVISDSDIHVGPDYLRQVVLAFQTPNVGLVTTLYAGLPASNALPRLLSACQINHNFLPGVLLSRYLGRQDCLGATMALTRSMLDRVGGLEALVAHVADDAVLGRLVRAQGQDIAIAGCMTWTTIAEDSLPALYSHELRWGRTVRALAPVGYLASSIQLPLLWLTLAVVLQPHASWPLALFLWCYGFRAAAAFVMDRCVGQRSLMPLLLLAPRDWLSAIIMASSMTGTRVDWRGHTMHVSGHVAGPAHAPPISAIPPPISTGD</sequence>
<dbReference type="NCBIfam" id="TIGR03472">
    <property type="entry name" value="HpnI"/>
    <property type="match status" value="1"/>
</dbReference>
<dbReference type="AlphaFoldDB" id="A0A511XEM9"/>
<dbReference type="STRING" id="1120919.GCA_000429165_03357"/>
<evidence type="ECO:0000256" key="2">
    <source>
        <dbReference type="ARBA" id="ARBA00004760"/>
    </source>
</evidence>
<evidence type="ECO:0000256" key="3">
    <source>
        <dbReference type="ARBA" id="ARBA00004991"/>
    </source>
</evidence>
<dbReference type="SUPFAM" id="SSF53448">
    <property type="entry name" value="Nucleotide-diphospho-sugar transferases"/>
    <property type="match status" value="1"/>
</dbReference>
<evidence type="ECO:0000256" key="4">
    <source>
        <dbReference type="ARBA" id="ARBA00022676"/>
    </source>
</evidence>
<evidence type="ECO:0000256" key="9">
    <source>
        <dbReference type="SAM" id="Phobius"/>
    </source>
</evidence>
<keyword evidence="11" id="KW-1185">Reference proteome</keyword>
<protein>
    <submittedName>
        <fullName evidence="10">Glucosyltransferase</fullName>
    </submittedName>
</protein>
<dbReference type="InterPro" id="IPR025993">
    <property type="entry name" value="Ceramide_glucosylTrfase"/>
</dbReference>
<dbReference type="Pfam" id="PF13506">
    <property type="entry name" value="Glyco_transf_21"/>
    <property type="match status" value="1"/>
</dbReference>
<dbReference type="Proteomes" id="UP000321635">
    <property type="component" value="Unassembled WGS sequence"/>
</dbReference>
<proteinExistence type="predicted"/>
<keyword evidence="7 9" id="KW-1133">Transmembrane helix</keyword>
<dbReference type="GO" id="GO:0008120">
    <property type="term" value="F:ceramide glucosyltransferase activity"/>
    <property type="evidence" value="ECO:0007669"/>
    <property type="project" value="TreeGrafter"/>
</dbReference>
<dbReference type="OrthoDB" id="9814255at2"/>
<gene>
    <name evidence="10" type="ORF">ANI02nite_32250</name>
</gene>
<dbReference type="PANTHER" id="PTHR12726:SF0">
    <property type="entry name" value="CERAMIDE GLUCOSYLTRANSFERASE"/>
    <property type="match status" value="1"/>
</dbReference>
<comment type="pathway">
    <text evidence="2">Lipid metabolism; sphingolipid metabolism.</text>
</comment>
<keyword evidence="4" id="KW-0328">Glycosyltransferase</keyword>
<evidence type="ECO:0000313" key="10">
    <source>
        <dbReference type="EMBL" id="GEN61341.1"/>
    </source>
</evidence>
<organism evidence="10 11">
    <name type="scientific">Acetobacter nitrogenifigens DSM 23921 = NBRC 105050</name>
    <dbReference type="NCBI Taxonomy" id="1120919"/>
    <lineage>
        <taxon>Bacteria</taxon>
        <taxon>Pseudomonadati</taxon>
        <taxon>Pseudomonadota</taxon>
        <taxon>Alphaproteobacteria</taxon>
        <taxon>Acetobacterales</taxon>
        <taxon>Acetobacteraceae</taxon>
        <taxon>Acetobacter</taxon>
    </lineage>
</organism>
<dbReference type="InterPro" id="IPR029044">
    <property type="entry name" value="Nucleotide-diphossugar_trans"/>
</dbReference>
<dbReference type="RefSeq" id="WP_051292438.1">
    <property type="nucleotide sequence ID" value="NZ_AUBI01000020.1"/>
</dbReference>
<dbReference type="GO" id="GO:0006679">
    <property type="term" value="P:glucosylceramide biosynthetic process"/>
    <property type="evidence" value="ECO:0007669"/>
    <property type="project" value="TreeGrafter"/>
</dbReference>
<evidence type="ECO:0000256" key="8">
    <source>
        <dbReference type="ARBA" id="ARBA00023136"/>
    </source>
</evidence>
<keyword evidence="8 9" id="KW-0472">Membrane</keyword>
<dbReference type="CDD" id="cd02520">
    <property type="entry name" value="Glucosylceramide_synthase"/>
    <property type="match status" value="1"/>
</dbReference>
<dbReference type="GO" id="GO:0016020">
    <property type="term" value="C:membrane"/>
    <property type="evidence" value="ECO:0007669"/>
    <property type="project" value="UniProtKB-SubCell"/>
</dbReference>
<keyword evidence="6 9" id="KW-0812">Transmembrane</keyword>
<evidence type="ECO:0000313" key="11">
    <source>
        <dbReference type="Proteomes" id="UP000321635"/>
    </source>
</evidence>
<evidence type="ECO:0000256" key="7">
    <source>
        <dbReference type="ARBA" id="ARBA00022989"/>
    </source>
</evidence>
<dbReference type="Gene3D" id="3.90.550.10">
    <property type="entry name" value="Spore Coat Polysaccharide Biosynthesis Protein SpsA, Chain A"/>
    <property type="match status" value="1"/>
</dbReference>
<accession>A0A511XEM9</accession>
<dbReference type="InterPro" id="IPR017835">
    <property type="entry name" value="Hopen-assoc_HpnI"/>
</dbReference>
<dbReference type="PANTHER" id="PTHR12726">
    <property type="entry name" value="CERAMIDE GLUCOSYLTRANSFERASE"/>
    <property type="match status" value="1"/>
</dbReference>
<feature type="transmembrane region" description="Helical" evidence="9">
    <location>
        <begin position="313"/>
        <end position="332"/>
    </location>
</feature>
<evidence type="ECO:0000256" key="6">
    <source>
        <dbReference type="ARBA" id="ARBA00022692"/>
    </source>
</evidence>